<comment type="caution">
    <text evidence="2">The sequence shown here is derived from an EMBL/GenBank/DDBJ whole genome shotgun (WGS) entry which is preliminary data.</text>
</comment>
<keyword evidence="3" id="KW-1185">Reference proteome</keyword>
<name>A0ABS5ZEG4_9GAMM</name>
<organism evidence="2 3">
    <name type="scientific">Zooshikella harenae</name>
    <dbReference type="NCBI Taxonomy" id="2827238"/>
    <lineage>
        <taxon>Bacteria</taxon>
        <taxon>Pseudomonadati</taxon>
        <taxon>Pseudomonadota</taxon>
        <taxon>Gammaproteobacteria</taxon>
        <taxon>Oceanospirillales</taxon>
        <taxon>Zooshikellaceae</taxon>
        <taxon>Zooshikella</taxon>
    </lineage>
</organism>
<protein>
    <recommendedName>
        <fullName evidence="4">Glycine/betaine ABC transporter substrate-binding protein</fullName>
    </recommendedName>
</protein>
<proteinExistence type="predicted"/>
<evidence type="ECO:0000313" key="2">
    <source>
        <dbReference type="EMBL" id="MBU2712228.1"/>
    </source>
</evidence>
<keyword evidence="1" id="KW-0732">Signal</keyword>
<dbReference type="Proteomes" id="UP000690515">
    <property type="component" value="Unassembled WGS sequence"/>
</dbReference>
<sequence>MKSLLTVLLISLFSIGNVTAEKLKIAANSWAPFVGEELVNKGFSTDLVTNILIKADYDILCHGHGH</sequence>
<accession>A0ABS5ZEG4</accession>
<evidence type="ECO:0000256" key="1">
    <source>
        <dbReference type="SAM" id="SignalP"/>
    </source>
</evidence>
<dbReference type="EMBL" id="JAGSOY010000033">
    <property type="protein sequence ID" value="MBU2712228.1"/>
    <property type="molecule type" value="Genomic_DNA"/>
</dbReference>
<feature type="chain" id="PRO_5047173102" description="Glycine/betaine ABC transporter substrate-binding protein" evidence="1">
    <location>
        <begin position="21"/>
        <end position="66"/>
    </location>
</feature>
<feature type="signal peptide" evidence="1">
    <location>
        <begin position="1"/>
        <end position="20"/>
    </location>
</feature>
<reference evidence="2 3" key="1">
    <citation type="submission" date="2021-04" db="EMBL/GenBank/DDBJ databases">
        <authorList>
            <person name="Pira H."/>
            <person name="Risdian C."/>
            <person name="Wink J."/>
        </authorList>
    </citation>
    <scope>NUCLEOTIDE SEQUENCE [LARGE SCALE GENOMIC DNA]</scope>
    <source>
        <strain evidence="2 3">WH53</strain>
    </source>
</reference>
<dbReference type="RefSeq" id="WP_215820458.1">
    <property type="nucleotide sequence ID" value="NZ_JAGSOY010000033.1"/>
</dbReference>
<gene>
    <name evidence="2" type="ORF">KCG35_14270</name>
</gene>
<evidence type="ECO:0008006" key="4">
    <source>
        <dbReference type="Google" id="ProtNLM"/>
    </source>
</evidence>
<evidence type="ECO:0000313" key="3">
    <source>
        <dbReference type="Proteomes" id="UP000690515"/>
    </source>
</evidence>